<keyword evidence="1" id="KW-0378">Hydrolase</keyword>
<dbReference type="RefSeq" id="WP_111457869.1">
    <property type="nucleotide sequence ID" value="NZ_QFYP01000001.1"/>
</dbReference>
<dbReference type="InterPro" id="IPR029069">
    <property type="entry name" value="HotDog_dom_sf"/>
</dbReference>
<proteinExistence type="predicted"/>
<feature type="domain" description="Thioesterase" evidence="2">
    <location>
        <begin position="56"/>
        <end position="129"/>
    </location>
</feature>
<dbReference type="OrthoDB" id="9805304at2"/>
<name>A0A328B3S2_9CAUL</name>
<dbReference type="NCBIfam" id="TIGR00369">
    <property type="entry name" value="unchar_dom_1"/>
    <property type="match status" value="1"/>
</dbReference>
<organism evidence="3 4">
    <name type="scientific">Phenylobacterium hankyongense</name>
    <dbReference type="NCBI Taxonomy" id="1813876"/>
    <lineage>
        <taxon>Bacteria</taxon>
        <taxon>Pseudomonadati</taxon>
        <taxon>Pseudomonadota</taxon>
        <taxon>Alphaproteobacteria</taxon>
        <taxon>Caulobacterales</taxon>
        <taxon>Caulobacteraceae</taxon>
        <taxon>Phenylobacterium</taxon>
    </lineage>
</organism>
<dbReference type="Proteomes" id="UP000249842">
    <property type="component" value="Unassembled WGS sequence"/>
</dbReference>
<evidence type="ECO:0000313" key="4">
    <source>
        <dbReference type="Proteomes" id="UP000249842"/>
    </source>
</evidence>
<dbReference type="CDD" id="cd03443">
    <property type="entry name" value="PaaI_thioesterase"/>
    <property type="match status" value="1"/>
</dbReference>
<dbReference type="Gene3D" id="3.10.129.10">
    <property type="entry name" value="Hotdog Thioesterase"/>
    <property type="match status" value="1"/>
</dbReference>
<sequence length="143" mass="15319">MSDLKPKLDAAGVNALMRRAFPESGQDGLPQVMSVAPGRVRVMRPYGPGMLRPGEVISGPVLMALADTAAYALVLAHVGDQLMAVTSSLTVNFLRGCKPADLYAEAEMLRLGRRNAVCEVRLWTEGPERLAAQATVTYALPQP</sequence>
<dbReference type="InterPro" id="IPR003736">
    <property type="entry name" value="PAAI_dom"/>
</dbReference>
<dbReference type="Pfam" id="PF03061">
    <property type="entry name" value="4HBT"/>
    <property type="match status" value="1"/>
</dbReference>
<protein>
    <submittedName>
        <fullName evidence="3">PaaI family thioesterase</fullName>
    </submittedName>
</protein>
<gene>
    <name evidence="3" type="ORF">DJ021_12555</name>
</gene>
<dbReference type="GO" id="GO:0061522">
    <property type="term" value="F:1,4-dihydroxy-2-naphthoyl-CoA thioesterase activity"/>
    <property type="evidence" value="ECO:0007669"/>
    <property type="project" value="TreeGrafter"/>
</dbReference>
<dbReference type="PANTHER" id="PTHR43240:SF10">
    <property type="entry name" value="BLL4964 PROTEIN"/>
    <property type="match status" value="1"/>
</dbReference>
<reference evidence="4" key="1">
    <citation type="submission" date="2018-05" db="EMBL/GenBank/DDBJ databases">
        <authorList>
            <person name="Li X."/>
        </authorList>
    </citation>
    <scope>NUCLEOTIDE SEQUENCE [LARGE SCALE GENOMIC DNA]</scope>
    <source>
        <strain evidence="4">HKS-05</strain>
    </source>
</reference>
<dbReference type="InterPro" id="IPR006683">
    <property type="entry name" value="Thioestr_dom"/>
</dbReference>
<dbReference type="PANTHER" id="PTHR43240">
    <property type="entry name" value="1,4-DIHYDROXY-2-NAPHTHOYL-COA THIOESTERASE 1"/>
    <property type="match status" value="1"/>
</dbReference>
<accession>A0A328B3S2</accession>
<dbReference type="GO" id="GO:0005829">
    <property type="term" value="C:cytosol"/>
    <property type="evidence" value="ECO:0007669"/>
    <property type="project" value="TreeGrafter"/>
</dbReference>
<evidence type="ECO:0000256" key="1">
    <source>
        <dbReference type="ARBA" id="ARBA00022801"/>
    </source>
</evidence>
<evidence type="ECO:0000259" key="2">
    <source>
        <dbReference type="Pfam" id="PF03061"/>
    </source>
</evidence>
<dbReference type="AlphaFoldDB" id="A0A328B3S2"/>
<keyword evidence="4" id="KW-1185">Reference proteome</keyword>
<dbReference type="EMBL" id="QFYP01000001">
    <property type="protein sequence ID" value="RAK60576.1"/>
    <property type="molecule type" value="Genomic_DNA"/>
</dbReference>
<evidence type="ECO:0000313" key="3">
    <source>
        <dbReference type="EMBL" id="RAK60576.1"/>
    </source>
</evidence>
<comment type="caution">
    <text evidence="3">The sequence shown here is derived from an EMBL/GenBank/DDBJ whole genome shotgun (WGS) entry which is preliminary data.</text>
</comment>
<dbReference type="SUPFAM" id="SSF54637">
    <property type="entry name" value="Thioesterase/thiol ester dehydrase-isomerase"/>
    <property type="match status" value="1"/>
</dbReference>